<reference evidence="2" key="1">
    <citation type="journal article" date="2020" name="J. Eukaryot. Microbiol.">
        <title>De novo Sequencing, Assembly and Annotation of the Transcriptome for the Free-Living Testate Amoeba Arcella intermedia.</title>
        <authorList>
            <person name="Ribeiro G.M."/>
            <person name="Porfirio-Sousa A.L."/>
            <person name="Maurer-Alcala X.X."/>
            <person name="Katz L.A."/>
            <person name="Lahr D.J.G."/>
        </authorList>
    </citation>
    <scope>NUCLEOTIDE SEQUENCE</scope>
</reference>
<proteinExistence type="predicted"/>
<sequence length="347" mass="38656">MFDHPCDVCIDEEENLYIADAYNHLIRKIDTDGLVTSYAGSKVLGYSNDLCQLAHFSFPEGVLMHQGGIYVADCFNHCIRKIADGNVTNVAGSCLKGYEDGICDEARFDIPSAIAIDPKGDLYVAEFYGHRIRLISNGMVSTLSGNGQALYVDGDVTVARLTYPWGVALSGKDLYFTDFGSSTIRKIELDNEKAYNVTTITSKTKGYKDGPVELSEFNTPRHIAAFPGGRILVADQGNNRIREIKDGFVSTVYGDGTTTKLNQPSGMDIRKNGNIIIADTYNHRILELICVSNWVGSWPRVCPKLTFQDRVDEFMHVLHHSHIPRDVQIIVIHCYILLTQSLTHPWI</sequence>
<dbReference type="InterPro" id="IPR001258">
    <property type="entry name" value="NHL_repeat"/>
</dbReference>
<dbReference type="AlphaFoldDB" id="A0A6B2L7Z5"/>
<accession>A0A6B2L7Z5</accession>
<dbReference type="EMBL" id="GIBP01004096">
    <property type="protein sequence ID" value="NDV33065.1"/>
    <property type="molecule type" value="Transcribed_RNA"/>
</dbReference>
<dbReference type="Gene3D" id="2.120.10.30">
    <property type="entry name" value="TolB, C-terminal domain"/>
    <property type="match status" value="3"/>
</dbReference>
<dbReference type="SUPFAM" id="SSF101898">
    <property type="entry name" value="NHL repeat"/>
    <property type="match status" value="1"/>
</dbReference>
<organism evidence="2">
    <name type="scientific">Arcella intermedia</name>
    <dbReference type="NCBI Taxonomy" id="1963864"/>
    <lineage>
        <taxon>Eukaryota</taxon>
        <taxon>Amoebozoa</taxon>
        <taxon>Tubulinea</taxon>
        <taxon>Elardia</taxon>
        <taxon>Arcellinida</taxon>
        <taxon>Sphaerothecina</taxon>
        <taxon>Arcellidae</taxon>
        <taxon>Arcella</taxon>
    </lineage>
</organism>
<dbReference type="InterPro" id="IPR011042">
    <property type="entry name" value="6-blade_b-propeller_TolB-like"/>
</dbReference>
<dbReference type="PANTHER" id="PTHR13833">
    <property type="match status" value="1"/>
</dbReference>
<keyword evidence="1" id="KW-0677">Repeat</keyword>
<evidence type="ECO:0000313" key="2">
    <source>
        <dbReference type="EMBL" id="NDV33065.1"/>
    </source>
</evidence>
<dbReference type="Pfam" id="PF01436">
    <property type="entry name" value="NHL"/>
    <property type="match status" value="3"/>
</dbReference>
<name>A0A6B2L7Z5_9EUKA</name>
<protein>
    <recommendedName>
        <fullName evidence="3">SMP-30/Gluconolactonase/LRE-like region domain-containing protein</fullName>
    </recommendedName>
</protein>
<evidence type="ECO:0008006" key="3">
    <source>
        <dbReference type="Google" id="ProtNLM"/>
    </source>
</evidence>
<evidence type="ECO:0000256" key="1">
    <source>
        <dbReference type="ARBA" id="ARBA00022737"/>
    </source>
</evidence>
<dbReference type="PANTHER" id="PTHR13833:SF71">
    <property type="entry name" value="NHL DOMAIN-CONTAINING PROTEIN"/>
    <property type="match status" value="1"/>
</dbReference>